<feature type="domain" description="Cullin family profile" evidence="6">
    <location>
        <begin position="400"/>
        <end position="625"/>
    </location>
</feature>
<keyword evidence="2" id="KW-1017">Isopeptide bond</keyword>
<dbReference type="SMART" id="SM00884">
    <property type="entry name" value="Cullin_Nedd8"/>
    <property type="match status" value="1"/>
</dbReference>
<dbReference type="Proteomes" id="UP000322899">
    <property type="component" value="Unassembled WGS sequence"/>
</dbReference>
<gene>
    <name evidence="7" type="ORF">FNF27_04622</name>
</gene>
<evidence type="ECO:0000256" key="3">
    <source>
        <dbReference type="ARBA" id="ARBA00022843"/>
    </source>
</evidence>
<dbReference type="InterPro" id="IPR045093">
    <property type="entry name" value="Cullin"/>
</dbReference>
<evidence type="ECO:0000313" key="8">
    <source>
        <dbReference type="Proteomes" id="UP000322899"/>
    </source>
</evidence>
<dbReference type="SUPFAM" id="SSF74788">
    <property type="entry name" value="Cullin repeat-like"/>
    <property type="match status" value="1"/>
</dbReference>
<dbReference type="InterPro" id="IPR036388">
    <property type="entry name" value="WH-like_DNA-bd_sf"/>
</dbReference>
<dbReference type="FunFam" id="1.20.1310.10:FF:000002">
    <property type="entry name" value="cullin-3 isoform X1"/>
    <property type="match status" value="1"/>
</dbReference>
<reference evidence="7 8" key="1">
    <citation type="submission" date="2019-07" db="EMBL/GenBank/DDBJ databases">
        <title>Genomes of Cafeteria roenbergensis.</title>
        <authorList>
            <person name="Fischer M.G."/>
            <person name="Hackl T."/>
            <person name="Roman M."/>
        </authorList>
    </citation>
    <scope>NUCLEOTIDE SEQUENCE [LARGE SCALE GENOMIC DNA]</scope>
    <source>
        <strain evidence="7 8">E4-10P</strain>
    </source>
</reference>
<evidence type="ECO:0000256" key="2">
    <source>
        <dbReference type="ARBA" id="ARBA00022499"/>
    </source>
</evidence>
<evidence type="ECO:0000313" key="7">
    <source>
        <dbReference type="EMBL" id="KAA0173865.1"/>
    </source>
</evidence>
<dbReference type="Pfam" id="PF10557">
    <property type="entry name" value="Cullin_Nedd8"/>
    <property type="match status" value="1"/>
</dbReference>
<evidence type="ECO:0000256" key="1">
    <source>
        <dbReference type="ARBA" id="ARBA00006019"/>
    </source>
</evidence>
<keyword evidence="3" id="KW-0832">Ubl conjugation</keyword>
<dbReference type="InterPro" id="IPR036390">
    <property type="entry name" value="WH_DNA-bd_sf"/>
</dbReference>
<dbReference type="EMBL" id="VLTO01000028">
    <property type="protein sequence ID" value="KAA0173865.1"/>
    <property type="molecule type" value="Genomic_DNA"/>
</dbReference>
<dbReference type="GO" id="GO:0031625">
    <property type="term" value="F:ubiquitin protein ligase binding"/>
    <property type="evidence" value="ECO:0007669"/>
    <property type="project" value="InterPro"/>
</dbReference>
<dbReference type="PANTHER" id="PTHR11932">
    <property type="entry name" value="CULLIN"/>
    <property type="match status" value="1"/>
</dbReference>
<organism evidence="7 8">
    <name type="scientific">Cafeteria roenbergensis</name>
    <name type="common">Marine flagellate</name>
    <dbReference type="NCBI Taxonomy" id="33653"/>
    <lineage>
        <taxon>Eukaryota</taxon>
        <taxon>Sar</taxon>
        <taxon>Stramenopiles</taxon>
        <taxon>Bigyra</taxon>
        <taxon>Opalozoa</taxon>
        <taxon>Bicosoecida</taxon>
        <taxon>Cafeteriaceae</taxon>
        <taxon>Cafeteria</taxon>
    </lineage>
</organism>
<dbReference type="Gene3D" id="3.30.230.130">
    <property type="entry name" value="Cullin, Chain C, Domain 2"/>
    <property type="match status" value="1"/>
</dbReference>
<dbReference type="InterPro" id="IPR001373">
    <property type="entry name" value="Cullin_N"/>
</dbReference>
<sequence length="758" mass="86073">MATRRKFVIKSFSAMNRYDGSQIQETWVNLRTAIESILGGLDCGKMSFEQLFRFAYNLVLHKHGRMLYDGVQKLIRAHLESTVAPAVAGAPAEHVLAMLRDQWTQHVSKTKMISDLLTHLDRSFVTPHSMLRVRDMSLVEFRNSVLNHADVSERVSTQLLETVAASRNGEETDRSLIRGTLTMLVQLGVGSMSVYESVFEERFLAESESFLKTESADFLAANTCSDYLRKAEARIVEERTRVWEYLTDLTGQRLRAVVERCLIAEHTNTLVDMRSGAIAMMDEGKLEELATMYRLFSMVRATVTFDMPVRVAGRETGATVTRSCTPLTVLRERFQRHIESRGVTLVSDTEEAKNPVKFVETLLDMRSKFAVIVETCFFGDKEFLRAMKEAFEFFVNMDGRCAQFLCLFLDAEFRQGFKTKAPEEIDETLSAVVTAFRFIKDKDVFESHYKLLLQRRLLSNRSVSDDAERTMIIKLKAECGPQFTSKLEGMFADLTSSRKQMLEFRKDTGSSRSVAVDATILTTVHWPSLSEEACRLPASVQPVADTFRDWYLAKHTGRRLEWATSQGTAEVSMLCAARRYELVVSTFQMCLLELFNAAETLTFERIRTDTGISVPELKRHLISLCTPAARVLIKGKKGKTITDDEEFTVNLKFKSAKIRNRIKLVTLRSALGAGAAESGGVPEQVVMARKNQMDAAIVRIMKARKTLMHAELVNETIRILCHRFTPKPADVKARVEHLIDRDYIARSADDRRRYDYVA</sequence>
<dbReference type="FunFam" id="1.20.1310.10:FF:000001">
    <property type="entry name" value="Cullin 3"/>
    <property type="match status" value="1"/>
</dbReference>
<dbReference type="SMART" id="SM00182">
    <property type="entry name" value="CULLIN"/>
    <property type="match status" value="1"/>
</dbReference>
<name>A0A5A8E7Z9_CAFRO</name>
<comment type="similarity">
    <text evidence="1 4 5">Belongs to the cullin family.</text>
</comment>
<dbReference type="PROSITE" id="PS01256">
    <property type="entry name" value="CULLIN_1"/>
    <property type="match status" value="1"/>
</dbReference>
<dbReference type="InterPro" id="IPR019559">
    <property type="entry name" value="Cullin_neddylation_domain"/>
</dbReference>
<dbReference type="SUPFAM" id="SSF75632">
    <property type="entry name" value="Cullin homology domain"/>
    <property type="match status" value="1"/>
</dbReference>
<dbReference type="Gene3D" id="1.10.10.10">
    <property type="entry name" value="Winged helix-like DNA-binding domain superfamily/Winged helix DNA-binding domain"/>
    <property type="match status" value="1"/>
</dbReference>
<accession>A0A5A8E7Z9</accession>
<dbReference type="InterPro" id="IPR016159">
    <property type="entry name" value="Cullin_repeat-like_dom_sf"/>
</dbReference>
<evidence type="ECO:0000256" key="4">
    <source>
        <dbReference type="PROSITE-ProRule" id="PRU00330"/>
    </source>
</evidence>
<dbReference type="SUPFAM" id="SSF46785">
    <property type="entry name" value="Winged helix' DNA-binding domain"/>
    <property type="match status" value="1"/>
</dbReference>
<dbReference type="FunFam" id="1.10.10.10:FF:000014">
    <property type="entry name" value="Cullin 1"/>
    <property type="match status" value="1"/>
</dbReference>
<dbReference type="InterPro" id="IPR036317">
    <property type="entry name" value="Cullin_homology_sf"/>
</dbReference>
<dbReference type="Pfam" id="PF00888">
    <property type="entry name" value="Cullin"/>
    <property type="match status" value="1"/>
</dbReference>
<evidence type="ECO:0000259" key="6">
    <source>
        <dbReference type="PROSITE" id="PS50069"/>
    </source>
</evidence>
<dbReference type="GO" id="GO:0006511">
    <property type="term" value="P:ubiquitin-dependent protein catabolic process"/>
    <property type="evidence" value="ECO:0007669"/>
    <property type="project" value="InterPro"/>
</dbReference>
<protein>
    <recommendedName>
        <fullName evidence="6">Cullin family profile domain-containing protein</fullName>
    </recommendedName>
</protein>
<dbReference type="InterPro" id="IPR016158">
    <property type="entry name" value="Cullin_homology"/>
</dbReference>
<dbReference type="InterPro" id="IPR059120">
    <property type="entry name" value="Cullin-like_AB"/>
</dbReference>
<comment type="caution">
    <text evidence="7">The sequence shown here is derived from an EMBL/GenBank/DDBJ whole genome shotgun (WGS) entry which is preliminary data.</text>
</comment>
<dbReference type="PROSITE" id="PS50069">
    <property type="entry name" value="CULLIN_2"/>
    <property type="match status" value="1"/>
</dbReference>
<dbReference type="Gene3D" id="1.20.1310.10">
    <property type="entry name" value="Cullin Repeats"/>
    <property type="match status" value="4"/>
</dbReference>
<dbReference type="GO" id="GO:0031461">
    <property type="term" value="C:cullin-RING ubiquitin ligase complex"/>
    <property type="evidence" value="ECO:0007669"/>
    <property type="project" value="InterPro"/>
</dbReference>
<dbReference type="OrthoDB" id="27073at2759"/>
<dbReference type="AlphaFoldDB" id="A0A5A8E7Z9"/>
<dbReference type="InterPro" id="IPR016157">
    <property type="entry name" value="Cullin_CS"/>
</dbReference>
<proteinExistence type="inferred from homology"/>
<evidence type="ECO:0000256" key="5">
    <source>
        <dbReference type="RuleBase" id="RU003829"/>
    </source>
</evidence>
<dbReference type="Pfam" id="PF26557">
    <property type="entry name" value="Cullin_AB"/>
    <property type="match status" value="1"/>
</dbReference>